<dbReference type="Proteomes" id="UP001152798">
    <property type="component" value="Chromosome 6"/>
</dbReference>
<sequence length="76" mass="8329">MTRELEIHCGGIGANWWMRAMRALDGWDLLAPPRLLIGYLNGFVMCSLLAAHGRAAPVIAYCSRSFSAFSVVSIES</sequence>
<gene>
    <name evidence="1" type="ORF">NEZAVI_LOCUS12861</name>
</gene>
<dbReference type="AlphaFoldDB" id="A0A9P0MTI2"/>
<dbReference type="EMBL" id="OV725082">
    <property type="protein sequence ID" value="CAH1404454.1"/>
    <property type="molecule type" value="Genomic_DNA"/>
</dbReference>
<keyword evidence="2" id="KW-1185">Reference proteome</keyword>
<accession>A0A9P0MTI2</accession>
<reference evidence="1" key="1">
    <citation type="submission" date="2022-01" db="EMBL/GenBank/DDBJ databases">
        <authorList>
            <person name="King R."/>
        </authorList>
    </citation>
    <scope>NUCLEOTIDE SEQUENCE</scope>
</reference>
<organism evidence="1 2">
    <name type="scientific">Nezara viridula</name>
    <name type="common">Southern green stink bug</name>
    <name type="synonym">Cimex viridulus</name>
    <dbReference type="NCBI Taxonomy" id="85310"/>
    <lineage>
        <taxon>Eukaryota</taxon>
        <taxon>Metazoa</taxon>
        <taxon>Ecdysozoa</taxon>
        <taxon>Arthropoda</taxon>
        <taxon>Hexapoda</taxon>
        <taxon>Insecta</taxon>
        <taxon>Pterygota</taxon>
        <taxon>Neoptera</taxon>
        <taxon>Paraneoptera</taxon>
        <taxon>Hemiptera</taxon>
        <taxon>Heteroptera</taxon>
        <taxon>Panheteroptera</taxon>
        <taxon>Pentatomomorpha</taxon>
        <taxon>Pentatomoidea</taxon>
        <taxon>Pentatomidae</taxon>
        <taxon>Pentatominae</taxon>
        <taxon>Nezara</taxon>
    </lineage>
</organism>
<evidence type="ECO:0000313" key="1">
    <source>
        <dbReference type="EMBL" id="CAH1404454.1"/>
    </source>
</evidence>
<proteinExistence type="predicted"/>
<protein>
    <submittedName>
        <fullName evidence="1">Uncharacterized protein</fullName>
    </submittedName>
</protein>
<name>A0A9P0MTI2_NEZVI</name>
<evidence type="ECO:0000313" key="2">
    <source>
        <dbReference type="Proteomes" id="UP001152798"/>
    </source>
</evidence>